<dbReference type="InterPro" id="IPR046335">
    <property type="entry name" value="LacI/GalR-like_sensor"/>
</dbReference>
<dbReference type="Gene3D" id="1.10.260.40">
    <property type="entry name" value="lambda repressor-like DNA-binding domains"/>
    <property type="match status" value="1"/>
</dbReference>
<dbReference type="GO" id="GO:0000976">
    <property type="term" value="F:transcription cis-regulatory region binding"/>
    <property type="evidence" value="ECO:0007669"/>
    <property type="project" value="TreeGrafter"/>
</dbReference>
<dbReference type="RefSeq" id="WP_166645775.1">
    <property type="nucleotide sequence ID" value="NZ_SNVW01000013.1"/>
</dbReference>
<keyword evidence="2" id="KW-0238">DNA-binding</keyword>
<dbReference type="InterPro" id="IPR000843">
    <property type="entry name" value="HTH_LacI"/>
</dbReference>
<comment type="caution">
    <text evidence="5">The sequence shown here is derived from an EMBL/GenBank/DDBJ whole genome shotgun (WGS) entry which is preliminary data.</text>
</comment>
<dbReference type="EMBL" id="SNVW01000013">
    <property type="protein sequence ID" value="TDN42285.1"/>
    <property type="molecule type" value="Genomic_DNA"/>
</dbReference>
<protein>
    <submittedName>
        <fullName evidence="5">LacI family transcriptional regulator</fullName>
    </submittedName>
</protein>
<dbReference type="InterPro" id="IPR010982">
    <property type="entry name" value="Lambda_DNA-bd_dom_sf"/>
</dbReference>
<evidence type="ECO:0000256" key="1">
    <source>
        <dbReference type="ARBA" id="ARBA00023015"/>
    </source>
</evidence>
<dbReference type="PANTHER" id="PTHR30146:SF153">
    <property type="entry name" value="LACTOSE OPERON REPRESSOR"/>
    <property type="match status" value="1"/>
</dbReference>
<evidence type="ECO:0000313" key="5">
    <source>
        <dbReference type="EMBL" id="TDN42285.1"/>
    </source>
</evidence>
<dbReference type="GO" id="GO:0003700">
    <property type="term" value="F:DNA-binding transcription factor activity"/>
    <property type="evidence" value="ECO:0007669"/>
    <property type="project" value="TreeGrafter"/>
</dbReference>
<reference evidence="5 6" key="1">
    <citation type="submission" date="2019-03" db="EMBL/GenBank/DDBJ databases">
        <title>Genomic analyses of the natural microbiome of Caenorhabditis elegans.</title>
        <authorList>
            <person name="Samuel B."/>
        </authorList>
    </citation>
    <scope>NUCLEOTIDE SEQUENCE [LARGE SCALE GENOMIC DNA]</scope>
    <source>
        <strain evidence="5 6">JUb65</strain>
    </source>
</reference>
<dbReference type="Gene3D" id="3.40.50.2300">
    <property type="match status" value="2"/>
</dbReference>
<dbReference type="Proteomes" id="UP000295764">
    <property type="component" value="Unassembled WGS sequence"/>
</dbReference>
<organism evidence="5 6">
    <name type="scientific">Curtobacterium flaccumfaciens</name>
    <dbReference type="NCBI Taxonomy" id="2035"/>
    <lineage>
        <taxon>Bacteria</taxon>
        <taxon>Bacillati</taxon>
        <taxon>Actinomycetota</taxon>
        <taxon>Actinomycetes</taxon>
        <taxon>Micrococcales</taxon>
        <taxon>Microbacteriaceae</taxon>
        <taxon>Curtobacterium</taxon>
    </lineage>
</organism>
<dbReference type="InterPro" id="IPR028082">
    <property type="entry name" value="Peripla_BP_I"/>
</dbReference>
<sequence length="332" mass="34730">MVNRREVTLADVAAQTGVSVGTVSKVLNGRGQIAEGTRQRVAAAATELGLSVRAETRAAPPGRSFLVGVLSTDAYGRFTIPILTGAEDTFGPGEVSMLLAESRGDPIREAHYVQTFLNQRVDGIVVTGRSSDPRPSITGLLGVPAVYALSPSLDPDDVSIVPDDEAGAARAIDHLIGSGRRSIAVISGARRHTASSHRVESAKRAIAAAGATLAGGDALYGEWSERWGYEAATRLLGTEFDGVFCTSDQIARGVVDCLREAGIAVPTQVGVVGVDNWSVITDAARPSITSVDLNLREVGRQAADLLMRKIGGEAVEGGVRTAECFLVPRQST</sequence>
<dbReference type="PROSITE" id="PS00356">
    <property type="entry name" value="HTH_LACI_1"/>
    <property type="match status" value="1"/>
</dbReference>
<dbReference type="CDD" id="cd01392">
    <property type="entry name" value="HTH_LacI"/>
    <property type="match status" value="1"/>
</dbReference>
<evidence type="ECO:0000256" key="2">
    <source>
        <dbReference type="ARBA" id="ARBA00023125"/>
    </source>
</evidence>
<dbReference type="SMART" id="SM00354">
    <property type="entry name" value="HTH_LACI"/>
    <property type="match status" value="1"/>
</dbReference>
<dbReference type="PANTHER" id="PTHR30146">
    <property type="entry name" value="LACI-RELATED TRANSCRIPTIONAL REPRESSOR"/>
    <property type="match status" value="1"/>
</dbReference>
<feature type="domain" description="HTH lacI-type" evidence="4">
    <location>
        <begin position="7"/>
        <end position="61"/>
    </location>
</feature>
<gene>
    <name evidence="5" type="ORF">EDF64_11362</name>
</gene>
<dbReference type="Pfam" id="PF13377">
    <property type="entry name" value="Peripla_BP_3"/>
    <property type="match status" value="1"/>
</dbReference>
<accession>A0A4R6DCP6</accession>
<evidence type="ECO:0000313" key="6">
    <source>
        <dbReference type="Proteomes" id="UP000295764"/>
    </source>
</evidence>
<name>A0A4R6DCP6_9MICO</name>
<keyword evidence="3" id="KW-0804">Transcription</keyword>
<dbReference type="CDD" id="cd06288">
    <property type="entry name" value="PBP1_sucrose_transcription_regulator"/>
    <property type="match status" value="1"/>
</dbReference>
<evidence type="ECO:0000256" key="3">
    <source>
        <dbReference type="ARBA" id="ARBA00023163"/>
    </source>
</evidence>
<dbReference type="SUPFAM" id="SSF53822">
    <property type="entry name" value="Periplasmic binding protein-like I"/>
    <property type="match status" value="1"/>
</dbReference>
<evidence type="ECO:0000259" key="4">
    <source>
        <dbReference type="PROSITE" id="PS50932"/>
    </source>
</evidence>
<dbReference type="AlphaFoldDB" id="A0A4R6DCP6"/>
<proteinExistence type="predicted"/>
<dbReference type="SUPFAM" id="SSF47413">
    <property type="entry name" value="lambda repressor-like DNA-binding domains"/>
    <property type="match status" value="1"/>
</dbReference>
<dbReference type="PROSITE" id="PS50932">
    <property type="entry name" value="HTH_LACI_2"/>
    <property type="match status" value="1"/>
</dbReference>
<keyword evidence="1" id="KW-0805">Transcription regulation</keyword>
<dbReference type="Pfam" id="PF00356">
    <property type="entry name" value="LacI"/>
    <property type="match status" value="1"/>
</dbReference>